<dbReference type="InterPro" id="IPR019410">
    <property type="entry name" value="Methyltransf_16"/>
</dbReference>
<accession>A0A8H6L3V1</accession>
<dbReference type="PANTHER" id="PTHR14614">
    <property type="entry name" value="HEPATOCELLULAR CARCINOMA-ASSOCIATED ANTIGEN"/>
    <property type="match status" value="1"/>
</dbReference>
<protein>
    <submittedName>
        <fullName evidence="1">Uncharacterized protein</fullName>
    </submittedName>
</protein>
<organism evidence="1 2">
    <name type="scientific">Letharia columbiana</name>
    <dbReference type="NCBI Taxonomy" id="112416"/>
    <lineage>
        <taxon>Eukaryota</taxon>
        <taxon>Fungi</taxon>
        <taxon>Dikarya</taxon>
        <taxon>Ascomycota</taxon>
        <taxon>Pezizomycotina</taxon>
        <taxon>Lecanoromycetes</taxon>
        <taxon>OSLEUM clade</taxon>
        <taxon>Lecanoromycetidae</taxon>
        <taxon>Lecanorales</taxon>
        <taxon>Lecanorineae</taxon>
        <taxon>Parmeliaceae</taxon>
        <taxon>Letharia</taxon>
    </lineage>
</organism>
<evidence type="ECO:0000313" key="2">
    <source>
        <dbReference type="Proteomes" id="UP000578531"/>
    </source>
</evidence>
<gene>
    <name evidence="1" type="ORF">HO173_007115</name>
</gene>
<dbReference type="OrthoDB" id="2529286at2759"/>
<dbReference type="GO" id="GO:0008757">
    <property type="term" value="F:S-adenosylmethionine-dependent methyltransferase activity"/>
    <property type="evidence" value="ECO:0007669"/>
    <property type="project" value="UniProtKB-ARBA"/>
</dbReference>
<dbReference type="AlphaFoldDB" id="A0A8H6L3V1"/>
<keyword evidence="2" id="KW-1185">Reference proteome</keyword>
<sequence>MHLPAFGDNENLPLKFLTSLFYSLYPNDHPYSLIIRLSSCLHILTGSLFKIESTSLFAMPLEDLLSFLGEDVSDPEEESFLLFSQKLPSQDLGFVDAKATNLEITVSGRDLNIRQSPTLLSSNREGGTTGAVVWKITPLFAQWITSNSNILFRLSVLDESSIALELGSGISGVVAIALARRIGRYIATDQEYVFKLLKANIEDNSPKGTGSGSSIAKHHGKAQVKNGSARVRSKIEVLGLDWESSLASNLPAMMGTDSAEVFQPIDAVIACDCIYNESLIDPFVRTCADICQLANACSAQKPTLCIVAQQLRSDMVFVAWLKAFHKLFKVWKMPDDHLIDELKDGSGFVVHVGILRTGTQSH</sequence>
<dbReference type="InterPro" id="IPR029063">
    <property type="entry name" value="SAM-dependent_MTases_sf"/>
</dbReference>
<dbReference type="Proteomes" id="UP000578531">
    <property type="component" value="Unassembled WGS sequence"/>
</dbReference>
<name>A0A8H6L3V1_9LECA</name>
<dbReference type="RefSeq" id="XP_037163881.1">
    <property type="nucleotide sequence ID" value="XM_037309020.1"/>
</dbReference>
<dbReference type="Gene3D" id="3.40.50.150">
    <property type="entry name" value="Vaccinia Virus protein VP39"/>
    <property type="match status" value="1"/>
</dbReference>
<dbReference type="GeneID" id="59288772"/>
<comment type="caution">
    <text evidence="1">The sequence shown here is derived from an EMBL/GenBank/DDBJ whole genome shotgun (WGS) entry which is preliminary data.</text>
</comment>
<evidence type="ECO:0000313" key="1">
    <source>
        <dbReference type="EMBL" id="KAF6234490.1"/>
    </source>
</evidence>
<dbReference type="EMBL" id="JACCJC010000029">
    <property type="protein sequence ID" value="KAF6234490.1"/>
    <property type="molecule type" value="Genomic_DNA"/>
</dbReference>
<proteinExistence type="predicted"/>
<dbReference type="SUPFAM" id="SSF53335">
    <property type="entry name" value="S-adenosyl-L-methionine-dependent methyltransferases"/>
    <property type="match status" value="1"/>
</dbReference>
<dbReference type="PANTHER" id="PTHR14614:SF109">
    <property type="entry name" value="RIBOSOMAL LYSINE N-METHYLTRANSFERASE 5"/>
    <property type="match status" value="1"/>
</dbReference>
<dbReference type="GO" id="GO:0032991">
    <property type="term" value="C:protein-containing complex"/>
    <property type="evidence" value="ECO:0007669"/>
    <property type="project" value="TreeGrafter"/>
</dbReference>
<reference evidence="1 2" key="1">
    <citation type="journal article" date="2020" name="Genomics">
        <title>Complete, high-quality genomes from long-read metagenomic sequencing of two wolf lichen thalli reveals enigmatic genome architecture.</title>
        <authorList>
            <person name="McKenzie S.K."/>
            <person name="Walston R.F."/>
            <person name="Allen J.L."/>
        </authorList>
    </citation>
    <scope>NUCLEOTIDE SEQUENCE [LARGE SCALE GENOMIC DNA]</scope>
    <source>
        <strain evidence="1">WasteWater2</strain>
    </source>
</reference>
<dbReference type="GO" id="GO:0005829">
    <property type="term" value="C:cytosol"/>
    <property type="evidence" value="ECO:0007669"/>
    <property type="project" value="TreeGrafter"/>
</dbReference>
<dbReference type="Pfam" id="PF10294">
    <property type="entry name" value="Methyltransf_16"/>
    <property type="match status" value="1"/>
</dbReference>